<evidence type="ECO:0000256" key="9">
    <source>
        <dbReference type="ARBA" id="ARBA00022989"/>
    </source>
</evidence>
<dbReference type="Proteomes" id="UP000007881">
    <property type="component" value="Chromosome"/>
</dbReference>
<accession>I0IGQ6</accession>
<keyword evidence="6 13" id="KW-0812">Transmembrane</keyword>
<keyword evidence="4 13" id="KW-0813">Transport</keyword>
<name>I0IGQ6_PHYMF</name>
<dbReference type="HOGENOM" id="CLU_041013_1_2_0"/>
<feature type="transmembrane region" description="Helical" evidence="13">
    <location>
        <begin position="186"/>
        <end position="212"/>
    </location>
</feature>
<keyword evidence="11 13" id="KW-1006">Bacterial flagellum protein export</keyword>
<comment type="subcellular location">
    <subcellularLocation>
        <location evidence="1">Cell membrane</location>
        <topology evidence="1">Multi-pass membrane protein</topology>
    </subcellularLocation>
</comment>
<evidence type="ECO:0000256" key="12">
    <source>
        <dbReference type="ARBA" id="ARBA00025078"/>
    </source>
</evidence>
<keyword evidence="9 13" id="KW-1133">Transmembrane helix</keyword>
<keyword evidence="5 13" id="KW-1003">Cell membrane</keyword>
<gene>
    <name evidence="13 15" type="primary">flhB</name>
    <name evidence="15" type="ordered locus">PSMK_22850</name>
</gene>
<dbReference type="GO" id="GO:0044780">
    <property type="term" value="P:bacterial-type flagellum assembly"/>
    <property type="evidence" value="ECO:0007669"/>
    <property type="project" value="InterPro"/>
</dbReference>
<dbReference type="GO" id="GO:0005886">
    <property type="term" value="C:plasma membrane"/>
    <property type="evidence" value="ECO:0007669"/>
    <property type="project" value="UniProtKB-SubCell"/>
</dbReference>
<feature type="compositionally biased region" description="Basic and acidic residues" evidence="14">
    <location>
        <begin position="1"/>
        <end position="11"/>
    </location>
</feature>
<keyword evidence="7 13" id="KW-1005">Bacterial flagellum biogenesis</keyword>
<evidence type="ECO:0000256" key="8">
    <source>
        <dbReference type="ARBA" id="ARBA00022927"/>
    </source>
</evidence>
<dbReference type="Gene3D" id="6.10.250.2080">
    <property type="match status" value="1"/>
</dbReference>
<keyword evidence="8 13" id="KW-0653">Protein transport</keyword>
<dbReference type="PATRIC" id="fig|1142394.8.peg.2359"/>
<keyword evidence="16" id="KW-1185">Reference proteome</keyword>
<organism evidence="15 16">
    <name type="scientific">Phycisphaera mikurensis (strain NBRC 102666 / KCTC 22515 / FYK2301M01)</name>
    <dbReference type="NCBI Taxonomy" id="1142394"/>
    <lineage>
        <taxon>Bacteria</taxon>
        <taxon>Pseudomonadati</taxon>
        <taxon>Planctomycetota</taxon>
        <taxon>Phycisphaerae</taxon>
        <taxon>Phycisphaerales</taxon>
        <taxon>Phycisphaeraceae</taxon>
        <taxon>Phycisphaera</taxon>
    </lineage>
</organism>
<dbReference type="InterPro" id="IPR006135">
    <property type="entry name" value="T3SS_substrate_exporter"/>
</dbReference>
<keyword evidence="15" id="KW-0966">Cell projection</keyword>
<keyword evidence="10 13" id="KW-0472">Membrane</keyword>
<dbReference type="OrthoDB" id="9807950at2"/>
<feature type="transmembrane region" description="Helical" evidence="13">
    <location>
        <begin position="30"/>
        <end position="49"/>
    </location>
</feature>
<dbReference type="AlphaFoldDB" id="I0IGQ6"/>
<evidence type="ECO:0000256" key="10">
    <source>
        <dbReference type="ARBA" id="ARBA00023136"/>
    </source>
</evidence>
<evidence type="ECO:0000256" key="7">
    <source>
        <dbReference type="ARBA" id="ARBA00022795"/>
    </source>
</evidence>
<evidence type="ECO:0000313" key="16">
    <source>
        <dbReference type="Proteomes" id="UP000007881"/>
    </source>
</evidence>
<feature type="region of interest" description="Disordered" evidence="14">
    <location>
        <begin position="1"/>
        <end position="23"/>
    </location>
</feature>
<dbReference type="STRING" id="1142394.PSMK_22850"/>
<protein>
    <recommendedName>
        <fullName evidence="3 13">Flagellar biosynthetic protein FlhB</fullName>
    </recommendedName>
</protein>
<dbReference type="RefSeq" id="WP_014437659.1">
    <property type="nucleotide sequence ID" value="NC_017080.1"/>
</dbReference>
<evidence type="ECO:0000256" key="5">
    <source>
        <dbReference type="ARBA" id="ARBA00022475"/>
    </source>
</evidence>
<dbReference type="SUPFAM" id="SSF160544">
    <property type="entry name" value="EscU C-terminal domain-like"/>
    <property type="match status" value="1"/>
</dbReference>
<feature type="transmembrane region" description="Helical" evidence="13">
    <location>
        <begin position="97"/>
        <end position="118"/>
    </location>
</feature>
<dbReference type="PRINTS" id="PR00950">
    <property type="entry name" value="TYPE3IMSPROT"/>
</dbReference>
<dbReference type="NCBIfam" id="TIGR00328">
    <property type="entry name" value="flhB"/>
    <property type="match status" value="1"/>
</dbReference>
<dbReference type="GO" id="GO:0009306">
    <property type="term" value="P:protein secretion"/>
    <property type="evidence" value="ECO:0007669"/>
    <property type="project" value="InterPro"/>
</dbReference>
<reference evidence="15 16" key="1">
    <citation type="submission" date="2012-02" db="EMBL/GenBank/DDBJ databases">
        <title>Complete genome sequence of Phycisphaera mikurensis NBRC 102666.</title>
        <authorList>
            <person name="Ankai A."/>
            <person name="Hosoyama A."/>
            <person name="Terui Y."/>
            <person name="Sekine M."/>
            <person name="Fukai R."/>
            <person name="Kato Y."/>
            <person name="Nakamura S."/>
            <person name="Yamada-Narita S."/>
            <person name="Kawakoshi A."/>
            <person name="Fukunaga Y."/>
            <person name="Yamazaki S."/>
            <person name="Fujita N."/>
        </authorList>
    </citation>
    <scope>NUCLEOTIDE SEQUENCE [LARGE SCALE GENOMIC DNA]</scope>
    <source>
        <strain evidence="16">NBRC 102666 / KCTC 22515 / FYK2301M01</strain>
    </source>
</reference>
<keyword evidence="15" id="KW-0969">Cilium</keyword>
<dbReference type="PANTHER" id="PTHR30531:SF12">
    <property type="entry name" value="FLAGELLAR BIOSYNTHETIC PROTEIN FLHB"/>
    <property type="match status" value="1"/>
</dbReference>
<evidence type="ECO:0000256" key="13">
    <source>
        <dbReference type="RuleBase" id="RU364091"/>
    </source>
</evidence>
<evidence type="ECO:0000256" key="11">
    <source>
        <dbReference type="ARBA" id="ARBA00023225"/>
    </source>
</evidence>
<evidence type="ECO:0000256" key="3">
    <source>
        <dbReference type="ARBA" id="ARBA00021622"/>
    </source>
</evidence>
<dbReference type="Gene3D" id="3.40.1690.10">
    <property type="entry name" value="secretion proteins EscU"/>
    <property type="match status" value="1"/>
</dbReference>
<evidence type="ECO:0000256" key="6">
    <source>
        <dbReference type="ARBA" id="ARBA00022692"/>
    </source>
</evidence>
<dbReference type="KEGG" id="phm:PSMK_22850"/>
<dbReference type="PANTHER" id="PTHR30531">
    <property type="entry name" value="FLAGELLAR BIOSYNTHETIC PROTEIN FLHB"/>
    <property type="match status" value="1"/>
</dbReference>
<comment type="similarity">
    <text evidence="2 13">Belongs to the type III secretion exporter family.</text>
</comment>
<evidence type="ECO:0000256" key="1">
    <source>
        <dbReference type="ARBA" id="ARBA00004651"/>
    </source>
</evidence>
<dbReference type="Pfam" id="PF01312">
    <property type="entry name" value="Bac_export_2"/>
    <property type="match status" value="1"/>
</dbReference>
<dbReference type="InterPro" id="IPR029025">
    <property type="entry name" value="T3SS_substrate_exporter_C"/>
</dbReference>
<keyword evidence="15" id="KW-0282">Flagellum</keyword>
<evidence type="ECO:0000256" key="2">
    <source>
        <dbReference type="ARBA" id="ARBA00010690"/>
    </source>
</evidence>
<proteinExistence type="inferred from homology"/>
<sequence length="356" mass="38587">MADTPKEDKTEAPSAKRLAKAREDGNVARSTDLSAAVGLLVAMLMLFFLSDRLVLSFRHAMELFLGHATAANPTRVDQAGETVAAAIDLLGRAMLPVLGVMVLASLVGSLGQTGFLLTGKPLQPKPSKLNPLAGAKRLVDPRAMGRLAQSLAKLGLLGALGYFYIWDHLPQLVKLAELEPVVGLPLAGWMIFELAIILAVLLMVLGFADYAWQKHQHRNDLKMTKQEVKQESKDMSGDPEIRGRRLRIARQLAMQRVSQAVPQADLVITNPTHLAVALKYDSATMAAPVVLAKGADVMAMQIRRLATLSGIPLIERKPLARALYAEVDVNGEVPVEHYAAVAELLAYVYRLEGRAA</sequence>
<evidence type="ECO:0000313" key="15">
    <source>
        <dbReference type="EMBL" id="BAM04444.1"/>
    </source>
</evidence>
<dbReference type="InterPro" id="IPR006136">
    <property type="entry name" value="FlhB"/>
</dbReference>
<dbReference type="eggNOG" id="COG1377">
    <property type="taxonomic scope" value="Bacteria"/>
</dbReference>
<dbReference type="EMBL" id="AP012338">
    <property type="protein sequence ID" value="BAM04444.1"/>
    <property type="molecule type" value="Genomic_DNA"/>
</dbReference>
<evidence type="ECO:0000256" key="14">
    <source>
        <dbReference type="SAM" id="MobiDB-lite"/>
    </source>
</evidence>
<comment type="function">
    <text evidence="12 13">Required for formation of the rod structure in the basal body of the flagellar apparatus. Together with FliI and FliH, may constitute the export apparatus of flagellin.</text>
</comment>
<feature type="transmembrane region" description="Helical" evidence="13">
    <location>
        <begin position="147"/>
        <end position="166"/>
    </location>
</feature>
<evidence type="ECO:0000256" key="4">
    <source>
        <dbReference type="ARBA" id="ARBA00022448"/>
    </source>
</evidence>